<proteinExistence type="predicted"/>
<name>A0ABY7EKB4_MYAAR</name>
<gene>
    <name evidence="1" type="ORF">MAR_019360</name>
</gene>
<evidence type="ECO:0000313" key="2">
    <source>
        <dbReference type="Proteomes" id="UP001164746"/>
    </source>
</evidence>
<reference evidence="1" key="1">
    <citation type="submission" date="2022-11" db="EMBL/GenBank/DDBJ databases">
        <title>Centuries of genome instability and evolution in soft-shell clam transmissible cancer (bioRxiv).</title>
        <authorList>
            <person name="Hart S.F.M."/>
            <person name="Yonemitsu M.A."/>
            <person name="Giersch R.M."/>
            <person name="Beal B.F."/>
            <person name="Arriagada G."/>
            <person name="Davis B.W."/>
            <person name="Ostrander E.A."/>
            <person name="Goff S.P."/>
            <person name="Metzger M.J."/>
        </authorList>
    </citation>
    <scope>NUCLEOTIDE SEQUENCE</scope>
    <source>
        <strain evidence="1">MELC-2E11</strain>
        <tissue evidence="1">Siphon/mantle</tissue>
    </source>
</reference>
<dbReference type="EMBL" id="CP111017">
    <property type="protein sequence ID" value="WAR09402.1"/>
    <property type="molecule type" value="Genomic_DNA"/>
</dbReference>
<keyword evidence="2" id="KW-1185">Reference proteome</keyword>
<dbReference type="Proteomes" id="UP001164746">
    <property type="component" value="Chromosome 6"/>
</dbReference>
<evidence type="ECO:0000313" key="1">
    <source>
        <dbReference type="EMBL" id="WAR09402.1"/>
    </source>
</evidence>
<evidence type="ECO:0008006" key="3">
    <source>
        <dbReference type="Google" id="ProtNLM"/>
    </source>
</evidence>
<organism evidence="1 2">
    <name type="scientific">Mya arenaria</name>
    <name type="common">Soft-shell clam</name>
    <dbReference type="NCBI Taxonomy" id="6604"/>
    <lineage>
        <taxon>Eukaryota</taxon>
        <taxon>Metazoa</taxon>
        <taxon>Spiralia</taxon>
        <taxon>Lophotrochozoa</taxon>
        <taxon>Mollusca</taxon>
        <taxon>Bivalvia</taxon>
        <taxon>Autobranchia</taxon>
        <taxon>Heteroconchia</taxon>
        <taxon>Euheterodonta</taxon>
        <taxon>Imparidentia</taxon>
        <taxon>Neoheterodontei</taxon>
        <taxon>Myida</taxon>
        <taxon>Myoidea</taxon>
        <taxon>Myidae</taxon>
        <taxon>Mya</taxon>
    </lineage>
</organism>
<sequence length="139" mass="15510">MLTNAGKFMTINATWQGSAYDSFVFKSSALGAHLETQHRGLEDGILLGDSGCVFNLRRFKEHTYSFAFRKCIYKTKVRLIPEKASKIIMACAVLHNIAIILGEPEVEGDGFGLDGNVGQQFIGRETGFHTRESIVQQYF</sequence>
<protein>
    <recommendedName>
        <fullName evidence="3">DDE Tnp4 domain-containing protein</fullName>
    </recommendedName>
</protein>
<accession>A0ABY7EKB4</accession>